<keyword evidence="5 14" id="KW-0808">Transferase</keyword>
<dbReference type="GO" id="GO:0048034">
    <property type="term" value="P:heme O biosynthetic process"/>
    <property type="evidence" value="ECO:0007669"/>
    <property type="project" value="UniProtKB-UniRule"/>
</dbReference>
<dbReference type="EC" id="2.5.1.141" evidence="3 14"/>
<feature type="transmembrane region" description="Helical" evidence="14">
    <location>
        <begin position="110"/>
        <end position="129"/>
    </location>
</feature>
<feature type="transmembrane region" description="Helical" evidence="14">
    <location>
        <begin position="160"/>
        <end position="179"/>
    </location>
</feature>
<dbReference type="InterPro" id="IPR030470">
    <property type="entry name" value="UbiA_prenylTrfase_CS"/>
</dbReference>
<evidence type="ECO:0000256" key="6">
    <source>
        <dbReference type="ARBA" id="ARBA00022692"/>
    </source>
</evidence>
<organism evidence="15 16">
    <name type="scientific">Kangiella profundi</name>
    <dbReference type="NCBI Taxonomy" id="1561924"/>
    <lineage>
        <taxon>Bacteria</taxon>
        <taxon>Pseudomonadati</taxon>
        <taxon>Pseudomonadota</taxon>
        <taxon>Gammaproteobacteria</taxon>
        <taxon>Kangiellales</taxon>
        <taxon>Kangiellaceae</taxon>
        <taxon>Kangiella</taxon>
    </lineage>
</organism>
<feature type="transmembrane region" description="Helical" evidence="14">
    <location>
        <begin position="185"/>
        <end position="205"/>
    </location>
</feature>
<keyword evidence="4 14" id="KW-1003">Cell membrane</keyword>
<gene>
    <name evidence="14" type="primary">cyoE</name>
    <name evidence="15" type="ORF">CW740_10915</name>
</gene>
<feature type="transmembrane region" description="Helical" evidence="14">
    <location>
        <begin position="135"/>
        <end position="153"/>
    </location>
</feature>
<protein>
    <recommendedName>
        <fullName evidence="11 14">Protoheme IX farnesyltransferase</fullName>
        <ecNumber evidence="3 14">2.5.1.141</ecNumber>
    </recommendedName>
    <alternativeName>
        <fullName evidence="12 14">Heme B farnesyltransferase</fullName>
    </alternativeName>
    <alternativeName>
        <fullName evidence="10 14">Heme O synthase</fullName>
    </alternativeName>
</protein>
<dbReference type="PANTHER" id="PTHR43448">
    <property type="entry name" value="PROTOHEME IX FARNESYLTRANSFERASE, MITOCHONDRIAL"/>
    <property type="match status" value="1"/>
</dbReference>
<dbReference type="PANTHER" id="PTHR43448:SF7">
    <property type="entry name" value="4-HYDROXYBENZOATE SOLANESYLTRANSFERASE"/>
    <property type="match status" value="1"/>
</dbReference>
<comment type="miscellaneous">
    <text evidence="14">Carbon 2 of the heme B porphyrin ring is defined according to the Fischer nomenclature.</text>
</comment>
<comment type="pathway">
    <text evidence="2 14">Porphyrin-containing compound metabolism; heme O biosynthesis; heme O from protoheme: step 1/1.</text>
</comment>
<evidence type="ECO:0000256" key="11">
    <source>
        <dbReference type="ARBA" id="ARBA00040810"/>
    </source>
</evidence>
<evidence type="ECO:0000256" key="1">
    <source>
        <dbReference type="ARBA" id="ARBA00004651"/>
    </source>
</evidence>
<dbReference type="EMBL" id="CP025120">
    <property type="protein sequence ID" value="AUD79729.1"/>
    <property type="molecule type" value="Genomic_DNA"/>
</dbReference>
<evidence type="ECO:0000256" key="3">
    <source>
        <dbReference type="ARBA" id="ARBA00012292"/>
    </source>
</evidence>
<dbReference type="HAMAP" id="MF_00154">
    <property type="entry name" value="CyoE_CtaB"/>
    <property type="match status" value="1"/>
</dbReference>
<feature type="transmembrane region" description="Helical" evidence="14">
    <location>
        <begin position="256"/>
        <end position="276"/>
    </location>
</feature>
<name>A0A2K9B0S7_9GAMM</name>
<dbReference type="UniPathway" id="UPA00834">
    <property type="reaction ID" value="UER00712"/>
</dbReference>
<evidence type="ECO:0000256" key="10">
    <source>
        <dbReference type="ARBA" id="ARBA00030253"/>
    </source>
</evidence>
<dbReference type="OrthoDB" id="9814417at2"/>
<keyword evidence="9 14" id="KW-0472">Membrane</keyword>
<comment type="catalytic activity">
    <reaction evidence="13 14">
        <text>heme b + (2E,6E)-farnesyl diphosphate + H2O = Fe(II)-heme o + diphosphate</text>
        <dbReference type="Rhea" id="RHEA:28070"/>
        <dbReference type="ChEBI" id="CHEBI:15377"/>
        <dbReference type="ChEBI" id="CHEBI:33019"/>
        <dbReference type="ChEBI" id="CHEBI:60344"/>
        <dbReference type="ChEBI" id="CHEBI:60530"/>
        <dbReference type="ChEBI" id="CHEBI:175763"/>
        <dbReference type="EC" id="2.5.1.141"/>
    </reaction>
</comment>
<dbReference type="AlphaFoldDB" id="A0A2K9B0S7"/>
<evidence type="ECO:0000256" key="8">
    <source>
        <dbReference type="ARBA" id="ARBA00023133"/>
    </source>
</evidence>
<dbReference type="CDD" id="cd13957">
    <property type="entry name" value="PT_UbiA_Cox10"/>
    <property type="match status" value="1"/>
</dbReference>
<evidence type="ECO:0000256" key="12">
    <source>
        <dbReference type="ARBA" id="ARBA00042475"/>
    </source>
</evidence>
<keyword evidence="6 14" id="KW-0812">Transmembrane</keyword>
<evidence type="ECO:0000256" key="7">
    <source>
        <dbReference type="ARBA" id="ARBA00022989"/>
    </source>
</evidence>
<evidence type="ECO:0000313" key="15">
    <source>
        <dbReference type="EMBL" id="AUD79729.1"/>
    </source>
</evidence>
<dbReference type="RefSeq" id="WP_106647528.1">
    <property type="nucleotide sequence ID" value="NZ_BMGO01000001.1"/>
</dbReference>
<evidence type="ECO:0000256" key="2">
    <source>
        <dbReference type="ARBA" id="ARBA00004919"/>
    </source>
</evidence>
<comment type="similarity">
    <text evidence="14">Belongs to the UbiA prenyltransferase family. Protoheme IX farnesyltransferase subfamily.</text>
</comment>
<dbReference type="InterPro" id="IPR000537">
    <property type="entry name" value="UbiA_prenyltransferase"/>
</dbReference>
<feature type="transmembrane region" description="Helical" evidence="14">
    <location>
        <begin position="35"/>
        <end position="51"/>
    </location>
</feature>
<evidence type="ECO:0000313" key="16">
    <source>
        <dbReference type="Proteomes" id="UP000232693"/>
    </source>
</evidence>
<dbReference type="PROSITE" id="PS00943">
    <property type="entry name" value="UBIA"/>
    <property type="match status" value="1"/>
</dbReference>
<evidence type="ECO:0000256" key="13">
    <source>
        <dbReference type="ARBA" id="ARBA00047690"/>
    </source>
</evidence>
<feature type="transmembrane region" description="Helical" evidence="14">
    <location>
        <begin position="63"/>
        <end position="89"/>
    </location>
</feature>
<dbReference type="KEGG" id="kpd:CW740_10915"/>
<dbReference type="InterPro" id="IPR006369">
    <property type="entry name" value="Protohaem_IX_farnesylTrfase"/>
</dbReference>
<proteinExistence type="inferred from homology"/>
<keyword evidence="16" id="KW-1185">Reference proteome</keyword>
<dbReference type="InterPro" id="IPR044878">
    <property type="entry name" value="UbiA_sf"/>
</dbReference>
<dbReference type="GO" id="GO:0005886">
    <property type="term" value="C:plasma membrane"/>
    <property type="evidence" value="ECO:0007669"/>
    <property type="project" value="UniProtKB-SubCell"/>
</dbReference>
<dbReference type="NCBIfam" id="NF003349">
    <property type="entry name" value="PRK04375.1-2"/>
    <property type="match status" value="1"/>
</dbReference>
<dbReference type="Gene3D" id="1.10.357.140">
    <property type="entry name" value="UbiA prenyltransferase"/>
    <property type="match status" value="1"/>
</dbReference>
<comment type="function">
    <text evidence="14">Converts heme B (protoheme IX) to heme O by substitution of the vinyl group on carbon 2 of heme B porphyrin ring with a hydroxyethyl farnesyl side group.</text>
</comment>
<dbReference type="Proteomes" id="UP000232693">
    <property type="component" value="Chromosome"/>
</dbReference>
<reference evidence="15 16" key="1">
    <citation type="submission" date="2017-12" db="EMBL/GenBank/DDBJ databases">
        <title>Kangiella profundi FT102 completed genome.</title>
        <authorList>
            <person name="Xu J."/>
            <person name="Wang J."/>
            <person name="Lu Y."/>
        </authorList>
    </citation>
    <scope>NUCLEOTIDE SEQUENCE [LARGE SCALE GENOMIC DNA]</scope>
    <source>
        <strain evidence="15 16">FT102</strain>
    </source>
</reference>
<evidence type="ECO:0000256" key="5">
    <source>
        <dbReference type="ARBA" id="ARBA00022679"/>
    </source>
</evidence>
<keyword evidence="8 14" id="KW-0350">Heme biosynthesis</keyword>
<feature type="transmembrane region" description="Helical" evidence="14">
    <location>
        <begin position="288"/>
        <end position="309"/>
    </location>
</feature>
<comment type="subcellular location">
    <subcellularLocation>
        <location evidence="1 14">Cell membrane</location>
        <topology evidence="1 14">Multi-pass membrane protein</topology>
    </subcellularLocation>
</comment>
<evidence type="ECO:0000256" key="14">
    <source>
        <dbReference type="HAMAP-Rule" id="MF_00154"/>
    </source>
</evidence>
<dbReference type="GO" id="GO:0008495">
    <property type="term" value="F:protoheme IX farnesyltransferase activity"/>
    <property type="evidence" value="ECO:0007669"/>
    <property type="project" value="UniProtKB-UniRule"/>
</dbReference>
<accession>A0A2K9B0S7</accession>
<keyword evidence="7 14" id="KW-1133">Transmembrane helix</keyword>
<dbReference type="Pfam" id="PF01040">
    <property type="entry name" value="UbiA"/>
    <property type="match status" value="1"/>
</dbReference>
<dbReference type="FunFam" id="1.10.357.140:FF:000001">
    <property type="entry name" value="Protoheme IX farnesyltransferase"/>
    <property type="match status" value="1"/>
</dbReference>
<evidence type="ECO:0000256" key="9">
    <source>
        <dbReference type="ARBA" id="ARBA00023136"/>
    </source>
</evidence>
<feature type="transmembrane region" description="Helical" evidence="14">
    <location>
        <begin position="234"/>
        <end position="250"/>
    </location>
</feature>
<sequence>MANSNQQTPTTEGEPKSQGRPITWRDYYELTKPKVVYLLVFTAVVGMFLANDVTQSWFPPISALIFGTLGIAFASGAAAVVNHVVDARIDTMMARTMQRPVAQGRVKPRNAVIFSTILAAVAMAMLWFLVNPLTAVLTLGGLVGYAFVYTMFLKRATPQNIVIGGLSGAIPPLLGWTSVTGSADPYAWLLVLIIFTWTPPHFWALSIHRIEDYAKAEIPMLPVTHGEDFTKTSIVLYTILLILSTLLPYLTGMSGIIYLIGAVGLGLWFLYYTVILKYREREGIAMKTFGVSIGYLTFLFAFLLIDHYVDPFIKF</sequence>
<dbReference type="NCBIfam" id="TIGR01473">
    <property type="entry name" value="cyoE_ctaB"/>
    <property type="match status" value="1"/>
</dbReference>
<evidence type="ECO:0000256" key="4">
    <source>
        <dbReference type="ARBA" id="ARBA00022475"/>
    </source>
</evidence>